<dbReference type="EMBL" id="MG973074">
    <property type="protein sequence ID" value="AYD68639.1"/>
    <property type="molecule type" value="Genomic_DNA"/>
</dbReference>
<feature type="domain" description="THIF-type NAD/FAD binding fold" evidence="1">
    <location>
        <begin position="3"/>
        <end position="120"/>
    </location>
</feature>
<dbReference type="InterPro" id="IPR035985">
    <property type="entry name" value="Ubiquitin-activating_enz"/>
</dbReference>
<geneLocation type="plasmid" evidence="2">
    <name>pHSJD-312</name>
</geneLocation>
<name>A0A386JBR7_CLODI</name>
<evidence type="ECO:0000313" key="2">
    <source>
        <dbReference type="EMBL" id="AYD68639.1"/>
    </source>
</evidence>
<dbReference type="InterPro" id="IPR000594">
    <property type="entry name" value="ThiF_NAD_FAD-bd"/>
</dbReference>
<dbReference type="GO" id="GO:0008641">
    <property type="term" value="F:ubiquitin-like modifier activating enzyme activity"/>
    <property type="evidence" value="ECO:0007669"/>
    <property type="project" value="InterPro"/>
</dbReference>
<protein>
    <submittedName>
        <fullName evidence="2">Thiamine biosynthesis protein ThiF</fullName>
    </submittedName>
</protein>
<sequence length="227" mass="25318">MISIIIVGCGATGSHLITLLSQLAISEKKIDEIILIDGDIVESKNYRNQKFTSKDLGINKAEVLSNRYNKLGIKVSFIDEYLVDKKLVVNLIKNSLNDFILIGCVDNNKARIVLNDVFYDSCINSLVYIDTGNGEGDERTGQTVIGVKCENNIIHPPVCNYFPEILTSKEEVKNETYSCSEIQKHPQNFATNILSATTAFIITNNIICLNKFNKNLFVFNSDTVSIL</sequence>
<dbReference type="Gene3D" id="3.40.50.720">
    <property type="entry name" value="NAD(P)-binding Rossmann-like Domain"/>
    <property type="match status" value="1"/>
</dbReference>
<reference evidence="2" key="1">
    <citation type="journal article" date="2018" name="Sci. Rep.">
        <title>Novel Clade C-I Clostridium difficile strains escape diagnostic tests, differ in pathogenicity potential and carry toxins on extrachromosomal elements.</title>
        <authorList>
            <person name="Ramirez-Vargas G."/>
            <person name="Lopez-Urena D."/>
            <person name="Badilla A."/>
            <person name="Orozco-Aguilar J."/>
            <person name="Murillo T."/>
            <person name="Rojas P."/>
            <person name="Riedel T."/>
            <person name="Overmann J."/>
            <person name="Gonzalez G."/>
            <person name="Chaves-Olarte E."/>
            <person name="Quesada-Gomez C."/>
            <person name="Rodriguez C."/>
        </authorList>
    </citation>
    <scope>NUCLEOTIDE SEQUENCE</scope>
    <source>
        <strain evidence="2">HSJD-312</strain>
        <plasmid evidence="2">pHSJD-312</plasmid>
    </source>
</reference>
<organism evidence="2">
    <name type="scientific">Clostridioides difficile</name>
    <name type="common">Peptoclostridium difficile</name>
    <dbReference type="NCBI Taxonomy" id="1496"/>
    <lineage>
        <taxon>Bacteria</taxon>
        <taxon>Bacillati</taxon>
        <taxon>Bacillota</taxon>
        <taxon>Clostridia</taxon>
        <taxon>Peptostreptococcales</taxon>
        <taxon>Peptostreptococcaceae</taxon>
        <taxon>Clostridioides</taxon>
    </lineage>
</organism>
<dbReference type="SUPFAM" id="SSF69572">
    <property type="entry name" value="Activating enzymes of the ubiquitin-like proteins"/>
    <property type="match status" value="1"/>
</dbReference>
<evidence type="ECO:0000259" key="1">
    <source>
        <dbReference type="Pfam" id="PF00899"/>
    </source>
</evidence>
<dbReference type="Pfam" id="PF00899">
    <property type="entry name" value="ThiF"/>
    <property type="match status" value="1"/>
</dbReference>
<accession>A0A386JBR7</accession>
<dbReference type="RefSeq" id="WP_021383416.1">
    <property type="nucleotide sequence ID" value="NZ_LJCL01000008.1"/>
</dbReference>
<proteinExistence type="predicted"/>
<gene>
    <name evidence="2" type="ORF">pHSJD-312_00016</name>
</gene>
<keyword evidence="2" id="KW-0614">Plasmid</keyword>
<dbReference type="AlphaFoldDB" id="A0A386JBR7"/>